<dbReference type="Proteomes" id="UP000515211">
    <property type="component" value="Unplaced"/>
</dbReference>
<proteinExistence type="predicted"/>
<reference evidence="3" key="1">
    <citation type="submission" date="2025-08" db="UniProtKB">
        <authorList>
            <consortium name="RefSeq"/>
        </authorList>
    </citation>
    <scope>IDENTIFICATION</scope>
    <source>
        <tissue evidence="3">Whole plant</tissue>
    </source>
</reference>
<evidence type="ECO:0000256" key="1">
    <source>
        <dbReference type="SAM" id="Phobius"/>
    </source>
</evidence>
<name>A0A9C6WS45_ARADU</name>
<dbReference type="AlphaFoldDB" id="A0A9C6WS45"/>
<dbReference type="PANTHER" id="PTHR47718:SF13">
    <property type="entry name" value="OS09G0290500 PROTEIN"/>
    <property type="match status" value="1"/>
</dbReference>
<accession>A0A9C6WS45</accession>
<sequence>MAFVIDLNTQPSSEEIHSFDTHIDMDDINICNSSSNSATKTECSTEVIIHPTISDEEISKVGMLFGTLKEARQFYYNYVNNVGFEPHIRNTNFNKNGRTPINQSIQCKLEKWRLSKVELAHTHRCDPNLSWMFKKNRELSMHVKDVIERKDQAGIRPSKTFQALVDEAGGRSNMKFLEKDVRNYISGKLRINGDDTDAKEMLDYFTRMKEQNPNFFYDICVYSDNSLKHAFSTDARSRAAYKYEMSVAAFVGVNHHERSCLFGCALLISIIFTIWVPILLEHKFGAGMRSTQWNKEQQELECDAADNRGLIPCVSNSPIEKQFQYGYNNCIFCDVQAEFIKKCDCNLSPRVVKDNQYFYEVTQQKIVKGMSIYSEYEVVFCPISHQVRCNCFSGRPIFKRLKADVDRKIKNGTKKRRASSKHPKEVAVVERDKHLNKATERHITANFVPIEEDCFTDNTLSSIPEYFHHATNTQMDSLSSVGFTTLLNSFQNPSIHAYSYRNND</sequence>
<organism evidence="2 3">
    <name type="scientific">Arachis duranensis</name>
    <name type="common">Wild peanut</name>
    <dbReference type="NCBI Taxonomy" id="130453"/>
    <lineage>
        <taxon>Eukaryota</taxon>
        <taxon>Viridiplantae</taxon>
        <taxon>Streptophyta</taxon>
        <taxon>Embryophyta</taxon>
        <taxon>Tracheophyta</taxon>
        <taxon>Spermatophyta</taxon>
        <taxon>Magnoliopsida</taxon>
        <taxon>eudicotyledons</taxon>
        <taxon>Gunneridae</taxon>
        <taxon>Pentapetalae</taxon>
        <taxon>rosids</taxon>
        <taxon>fabids</taxon>
        <taxon>Fabales</taxon>
        <taxon>Fabaceae</taxon>
        <taxon>Papilionoideae</taxon>
        <taxon>50 kb inversion clade</taxon>
        <taxon>dalbergioids sensu lato</taxon>
        <taxon>Dalbergieae</taxon>
        <taxon>Pterocarpus clade</taxon>
        <taxon>Arachis</taxon>
    </lineage>
</organism>
<dbReference type="PANTHER" id="PTHR47718">
    <property type="entry name" value="OS01G0519700 PROTEIN"/>
    <property type="match status" value="1"/>
</dbReference>
<dbReference type="RefSeq" id="XP_052112458.1">
    <property type="nucleotide sequence ID" value="XM_052256498.1"/>
</dbReference>
<keyword evidence="2" id="KW-1185">Reference proteome</keyword>
<dbReference type="KEGG" id="adu:127744215"/>
<evidence type="ECO:0000313" key="2">
    <source>
        <dbReference type="Proteomes" id="UP000515211"/>
    </source>
</evidence>
<dbReference type="GeneID" id="127744215"/>
<protein>
    <submittedName>
        <fullName evidence="3">Protein FAR1-RELATED SEQUENCE 8-like</fullName>
    </submittedName>
</protein>
<gene>
    <name evidence="3" type="primary">LOC127744215</name>
</gene>
<keyword evidence="1" id="KW-1133">Transmembrane helix</keyword>
<evidence type="ECO:0000313" key="3">
    <source>
        <dbReference type="RefSeq" id="XP_052112458.1"/>
    </source>
</evidence>
<feature type="transmembrane region" description="Helical" evidence="1">
    <location>
        <begin position="261"/>
        <end position="280"/>
    </location>
</feature>
<keyword evidence="1" id="KW-0472">Membrane</keyword>
<keyword evidence="1" id="KW-0812">Transmembrane</keyword>